<dbReference type="GeneTree" id="ENSGT00510000047981"/>
<evidence type="ECO:0000256" key="18">
    <source>
        <dbReference type="SAM" id="Phobius"/>
    </source>
</evidence>
<keyword evidence="4" id="KW-0444">Lipid biosynthesis</keyword>
<evidence type="ECO:0000256" key="7">
    <source>
        <dbReference type="ARBA" id="ARBA00023034"/>
    </source>
</evidence>
<feature type="domain" description="Alpha 1,4-glycosyltransferase" evidence="19">
    <location>
        <begin position="222"/>
        <end position="347"/>
    </location>
</feature>
<evidence type="ECO:0000256" key="12">
    <source>
        <dbReference type="ARBA" id="ARBA00041556"/>
    </source>
</evidence>
<dbReference type="AlphaFoldDB" id="A0A663EXM5"/>
<evidence type="ECO:0000256" key="4">
    <source>
        <dbReference type="ARBA" id="ARBA00022516"/>
    </source>
</evidence>
<dbReference type="PANTHER" id="PTHR12042:SF17">
    <property type="entry name" value="LACTOSYLCERAMIDE 4-ALPHA-GALACTOSYLTRANSFERASE"/>
    <property type="match status" value="1"/>
</dbReference>
<dbReference type="RefSeq" id="XP_040985398.1">
    <property type="nucleotide sequence ID" value="XM_041129464.1"/>
</dbReference>
<dbReference type="EC" id="2.4.1.228" evidence="10"/>
<dbReference type="RefSeq" id="XP_040985399.1">
    <property type="nucleotide sequence ID" value="XM_041129465.1"/>
</dbReference>
<evidence type="ECO:0000256" key="1">
    <source>
        <dbReference type="ARBA" id="ARBA00004323"/>
    </source>
</evidence>
<proteinExistence type="inferred from homology"/>
<comment type="similarity">
    <text evidence="3">Belongs to the glycosyltransferase 32 family.</text>
</comment>
<dbReference type="InterPro" id="IPR007652">
    <property type="entry name" value="A1-4-GlycosylTfrase_dom"/>
</dbReference>
<evidence type="ECO:0000259" key="19">
    <source>
        <dbReference type="Pfam" id="PF04572"/>
    </source>
</evidence>
<evidence type="ECO:0000256" key="11">
    <source>
        <dbReference type="ARBA" id="ARBA00040835"/>
    </source>
</evidence>
<dbReference type="RefSeq" id="XP_029896657.1">
    <property type="nucleotide sequence ID" value="XM_030040797.2"/>
</dbReference>
<accession>A0A663EXM5</accession>
<dbReference type="Proteomes" id="UP000472275">
    <property type="component" value="Chromosome 17"/>
</dbReference>
<evidence type="ECO:0000256" key="9">
    <source>
        <dbReference type="ARBA" id="ARBA00023136"/>
    </source>
</evidence>
<comment type="subcellular location">
    <subcellularLocation>
        <location evidence="1">Golgi apparatus membrane</location>
        <topology evidence="1">Single-pass type II membrane protein</topology>
    </subcellularLocation>
</comment>
<keyword evidence="9 18" id="KW-0472">Membrane</keyword>
<evidence type="ECO:0000256" key="14">
    <source>
        <dbReference type="ARBA" id="ARBA00043154"/>
    </source>
</evidence>
<organism evidence="20 21">
    <name type="scientific">Aquila chrysaetos chrysaetos</name>
    <dbReference type="NCBI Taxonomy" id="223781"/>
    <lineage>
        <taxon>Eukaryota</taxon>
        <taxon>Metazoa</taxon>
        <taxon>Chordata</taxon>
        <taxon>Craniata</taxon>
        <taxon>Vertebrata</taxon>
        <taxon>Euteleostomi</taxon>
        <taxon>Archelosauria</taxon>
        <taxon>Archosauria</taxon>
        <taxon>Dinosauria</taxon>
        <taxon>Saurischia</taxon>
        <taxon>Theropoda</taxon>
        <taxon>Coelurosauria</taxon>
        <taxon>Aves</taxon>
        <taxon>Neognathae</taxon>
        <taxon>Neoaves</taxon>
        <taxon>Telluraves</taxon>
        <taxon>Accipitrimorphae</taxon>
        <taxon>Accipitriformes</taxon>
        <taxon>Accipitridae</taxon>
        <taxon>Accipitrinae</taxon>
        <taxon>Aquila</taxon>
    </lineage>
</organism>
<dbReference type="Pfam" id="PF04488">
    <property type="entry name" value="Gly_transf_sug"/>
    <property type="match status" value="1"/>
</dbReference>
<evidence type="ECO:0000256" key="2">
    <source>
        <dbReference type="ARBA" id="ARBA00004934"/>
    </source>
</evidence>
<dbReference type="InterPro" id="IPR007577">
    <property type="entry name" value="GlycoTrfase_DXD_sugar-bd_CS"/>
</dbReference>
<comment type="catalytic activity">
    <reaction evidence="16">
        <text>a beta-D-Gal-(1-&gt;4)-beta-D-Glc-(1&lt;-&gt;1)-Cer(d18:1(4E)) + UDP-alpha-D-galactose = a globoside Gb3Cer (d18:1(4E)) + UDP + H(+)</text>
        <dbReference type="Rhea" id="RHEA:11924"/>
        <dbReference type="ChEBI" id="CHEBI:15378"/>
        <dbReference type="ChEBI" id="CHEBI:17950"/>
        <dbReference type="ChEBI" id="CHEBI:18313"/>
        <dbReference type="ChEBI" id="CHEBI:58223"/>
        <dbReference type="ChEBI" id="CHEBI:66914"/>
        <dbReference type="EC" id="2.4.1.228"/>
    </reaction>
    <physiologicalReaction direction="left-to-right" evidence="16">
        <dbReference type="Rhea" id="RHEA:11925"/>
    </physiologicalReaction>
</comment>
<evidence type="ECO:0000256" key="5">
    <source>
        <dbReference type="ARBA" id="ARBA00022676"/>
    </source>
</evidence>
<dbReference type="Gene3D" id="3.90.550.20">
    <property type="match status" value="1"/>
</dbReference>
<dbReference type="InterPro" id="IPR029044">
    <property type="entry name" value="Nucleotide-diphossugar_trans"/>
</dbReference>
<dbReference type="Ensembl" id="ENSACCT00020017897.1">
    <property type="protein sequence ID" value="ENSACCP00020017150.1"/>
    <property type="gene ID" value="ENSACCG00020011775.1"/>
</dbReference>
<dbReference type="RefSeq" id="XP_029896653.1">
    <property type="nucleotide sequence ID" value="XM_030040793.2"/>
</dbReference>
<dbReference type="Pfam" id="PF04572">
    <property type="entry name" value="Gb3_synth"/>
    <property type="match status" value="1"/>
</dbReference>
<keyword evidence="5" id="KW-0328">Glycosyltransferase</keyword>
<evidence type="ECO:0000256" key="16">
    <source>
        <dbReference type="ARBA" id="ARBA00048195"/>
    </source>
</evidence>
<keyword evidence="21" id="KW-1185">Reference proteome</keyword>
<dbReference type="GO" id="GO:0000139">
    <property type="term" value="C:Golgi membrane"/>
    <property type="evidence" value="ECO:0007669"/>
    <property type="project" value="UniProtKB-SubCell"/>
</dbReference>
<sequence length="360" mass="40862">MSSCLPKLTTVLLSHRLGALFILTISFVFFASVMFYWRTGEDAEGQLYSSPAEIRCAHSVPSPPHPTAGGPPPSPGDVFFVETSERTNPSYLFMCSVESAARTHPETRVVVLMKGLASGNASLPNNWAFSLLSCFPNVEVRPLDLTELFSGTPLAKWYLQAQQRWEPYFLPVLSDACRITIMWKFGGVYLDTDFIVLKNLKNLTNALGMQSQDVLNGAFLSFEPKHEFMELCMQDFVDNYNGWIWAHQGPELLTRVFKRWCSTSKIQNPMSCKGMNVLSTEAFYPIRWEDWKKLFEAISSSELHRLLKNTYAVHVWNKLSHGTKLDITSQAFLAQLYSQFCPATYTKMKKDSEEQSRPAM</sequence>
<feature type="transmembrane region" description="Helical" evidence="18">
    <location>
        <begin position="17"/>
        <end position="37"/>
    </location>
</feature>
<dbReference type="GO" id="GO:0007009">
    <property type="term" value="P:plasma membrane organization"/>
    <property type="evidence" value="ECO:0007669"/>
    <property type="project" value="Ensembl"/>
</dbReference>
<evidence type="ECO:0000256" key="3">
    <source>
        <dbReference type="ARBA" id="ARBA00009003"/>
    </source>
</evidence>
<dbReference type="RefSeq" id="XP_029896655.1">
    <property type="nucleotide sequence ID" value="XM_030040795.2"/>
</dbReference>
<dbReference type="PANTHER" id="PTHR12042">
    <property type="entry name" value="LACTOSYLCERAMIDE 4-ALPHA-GALACTOSYLTRANSFERASE ALPHA- 1,4-GALACTOSYLTRANSFERASE"/>
    <property type="match status" value="1"/>
</dbReference>
<dbReference type="InParanoid" id="A0A663EXM5"/>
<evidence type="ECO:0000256" key="13">
    <source>
        <dbReference type="ARBA" id="ARBA00041849"/>
    </source>
</evidence>
<dbReference type="SUPFAM" id="SSF53448">
    <property type="entry name" value="Nucleotide-diphospho-sugar transferases"/>
    <property type="match status" value="1"/>
</dbReference>
<evidence type="ECO:0000256" key="6">
    <source>
        <dbReference type="ARBA" id="ARBA00022679"/>
    </source>
</evidence>
<keyword evidence="8" id="KW-0443">Lipid metabolism</keyword>
<comment type="pathway">
    <text evidence="2">Glycolipid biosynthesis.</text>
</comment>
<dbReference type="RefSeq" id="XP_029896656.1">
    <property type="nucleotide sequence ID" value="XM_030040796.2"/>
</dbReference>
<keyword evidence="18" id="KW-1133">Transmembrane helix</keyword>
<evidence type="ECO:0000313" key="21">
    <source>
        <dbReference type="Proteomes" id="UP000472275"/>
    </source>
</evidence>
<keyword evidence="7" id="KW-0333">Golgi apparatus</keyword>
<dbReference type="GeneID" id="115352503"/>
<evidence type="ECO:0000256" key="10">
    <source>
        <dbReference type="ARBA" id="ARBA00039051"/>
    </source>
</evidence>
<evidence type="ECO:0000313" key="20">
    <source>
        <dbReference type="Ensembl" id="ENSACCP00020017150.1"/>
    </source>
</evidence>
<dbReference type="GO" id="GO:0015643">
    <property type="term" value="F:toxic substance binding"/>
    <property type="evidence" value="ECO:0007669"/>
    <property type="project" value="Ensembl"/>
</dbReference>
<keyword evidence="6" id="KW-0808">Transferase</keyword>
<evidence type="ECO:0000256" key="17">
    <source>
        <dbReference type="ARBA" id="ARBA00049327"/>
    </source>
</evidence>
<evidence type="ECO:0000256" key="8">
    <source>
        <dbReference type="ARBA" id="ARBA00023098"/>
    </source>
</evidence>
<dbReference type="RefSeq" id="XP_029896659.1">
    <property type="nucleotide sequence ID" value="XM_030040799.2"/>
</dbReference>
<dbReference type="FunFam" id="3.90.550.20:FF:000003">
    <property type="entry name" value="Lactosylceramide 4-alpha-galactosyltransferase"/>
    <property type="match status" value="1"/>
</dbReference>
<dbReference type="GO" id="GO:0050512">
    <property type="term" value="F:lactosylceramide 4-alpha-galactosyltransferase activity"/>
    <property type="evidence" value="ECO:0007669"/>
    <property type="project" value="UniProtKB-EC"/>
</dbReference>
<protein>
    <recommendedName>
        <fullName evidence="11">Lactosylceramide 4-alpha-galactosyltransferase</fullName>
        <ecNumber evidence="10">2.4.1.228</ecNumber>
    </recommendedName>
    <alternativeName>
        <fullName evidence="15">Alpha-1,4-N-acetylglucosaminyltransferase</fullName>
    </alternativeName>
    <alternativeName>
        <fullName evidence="13">Alpha-1,4-galactosyltransferase</fullName>
    </alternativeName>
    <alternativeName>
        <fullName evidence="14">Globotriaosylceramide synthase</fullName>
    </alternativeName>
    <alternativeName>
        <fullName evidence="12">UDP-galactose:beta-D-galactosyl-beta1-R 4-alpha-D-galactosyltransferase</fullName>
    </alternativeName>
</protein>
<dbReference type="InterPro" id="IPR051981">
    <property type="entry name" value="Glycosyltransf_32"/>
</dbReference>
<keyword evidence="18" id="KW-0812">Transmembrane</keyword>
<evidence type="ECO:0000256" key="15">
    <source>
        <dbReference type="ARBA" id="ARBA00043186"/>
    </source>
</evidence>
<name>A0A663EXM5_AQUCH</name>
<dbReference type="GO" id="GO:0001576">
    <property type="term" value="P:globoside biosynthetic process"/>
    <property type="evidence" value="ECO:0007669"/>
    <property type="project" value="Ensembl"/>
</dbReference>
<gene>
    <name evidence="20" type="primary">LOC115352503</name>
</gene>
<comment type="catalytic activity">
    <reaction evidence="17">
        <text>a beta-D-Gal-(1&lt;-&gt;1')-ceramide + UDP-alpha-D-galactose = alpha-D-Gal-(1-&gt;4)-beta-D-Gal-(1&lt;-&gt;1')-Cer + UDP + H(+)</text>
        <dbReference type="Rhea" id="RHEA:60044"/>
        <dbReference type="ChEBI" id="CHEBI:15378"/>
        <dbReference type="ChEBI" id="CHEBI:58223"/>
        <dbReference type="ChEBI" id="CHEBI:66914"/>
        <dbReference type="ChEBI" id="CHEBI:143593"/>
        <dbReference type="ChEBI" id="CHEBI:143594"/>
    </reaction>
    <physiologicalReaction direction="left-to-right" evidence="17">
        <dbReference type="Rhea" id="RHEA:60045"/>
    </physiologicalReaction>
</comment>
<reference evidence="20" key="2">
    <citation type="submission" date="2025-09" db="UniProtKB">
        <authorList>
            <consortium name="Ensembl"/>
        </authorList>
    </citation>
    <scope>IDENTIFICATION</scope>
</reference>
<reference evidence="20" key="1">
    <citation type="submission" date="2025-08" db="UniProtKB">
        <authorList>
            <consortium name="Ensembl"/>
        </authorList>
    </citation>
    <scope>IDENTIFICATION</scope>
</reference>